<feature type="compositionally biased region" description="Polar residues" evidence="1">
    <location>
        <begin position="24"/>
        <end position="42"/>
    </location>
</feature>
<gene>
    <name evidence="2" type="ordered locus">DR_1840</name>
</gene>
<evidence type="ECO:0000256" key="1">
    <source>
        <dbReference type="SAM" id="MobiDB-lite"/>
    </source>
</evidence>
<dbReference type="Proteomes" id="UP000002524">
    <property type="component" value="Chromosome 1"/>
</dbReference>
<feature type="region of interest" description="Disordered" evidence="1">
    <location>
        <begin position="1"/>
        <end position="79"/>
    </location>
</feature>
<sequence length="79" mass="8440">MPAMTGHRSDEQVDIPQENHSTDSESATKFPTPQSGVVQDSPGNPDIGVEPGGMLDEQGDYVEDDTNVLDAPLEGSDKR</sequence>
<dbReference type="OrthoDB" id="71022at2"/>
<dbReference type="EnsemblBacteria" id="AAF11398">
    <property type="protein sequence ID" value="AAF11398"/>
    <property type="gene ID" value="DR_1840"/>
</dbReference>
<dbReference type="PATRIC" id="fig|243230.17.peg.2053"/>
<dbReference type="EMBL" id="AE000513">
    <property type="protein sequence ID" value="AAF11398.1"/>
    <property type="molecule type" value="Genomic_DNA"/>
</dbReference>
<evidence type="ECO:0000313" key="2">
    <source>
        <dbReference type="EMBL" id="AAF11398.1"/>
    </source>
</evidence>
<proteinExistence type="predicted"/>
<dbReference type="PaxDb" id="243230-DR_1840"/>
<evidence type="ECO:0000313" key="3">
    <source>
        <dbReference type="Proteomes" id="UP000002524"/>
    </source>
</evidence>
<dbReference type="PIR" id="C75347">
    <property type="entry name" value="C75347"/>
</dbReference>
<keyword evidence="3" id="KW-1185">Reference proteome</keyword>
<dbReference type="InParanoid" id="Q9RTC5"/>
<name>Q9RTC5_DEIRA</name>
<reference evidence="2 3" key="1">
    <citation type="journal article" date="1999" name="Science">
        <title>Genome sequence of the radioresistant bacterium Deinococcus radiodurans R1.</title>
        <authorList>
            <person name="White O."/>
            <person name="Eisen J.A."/>
            <person name="Heidelberg J.F."/>
            <person name="Hickey E.K."/>
            <person name="Peterson J.D."/>
            <person name="Dodson R.J."/>
            <person name="Haft D.H."/>
            <person name="Gwinn M.L."/>
            <person name="Nelson W.C."/>
            <person name="Richardson D.L."/>
            <person name="Moffat K.S."/>
            <person name="Qin H."/>
            <person name="Jiang L."/>
            <person name="Pamphile W."/>
            <person name="Crosby M."/>
            <person name="Shen M."/>
            <person name="Vamathevan J.J."/>
            <person name="Lam P."/>
            <person name="McDonald L."/>
            <person name="Utterback T."/>
            <person name="Zalewski C."/>
            <person name="Makarova K.S."/>
            <person name="Aravind L."/>
            <person name="Daly M.J."/>
            <person name="Minton K.W."/>
            <person name="Fleischmann R.D."/>
            <person name="Ketchum K.A."/>
            <person name="Nelson K.E."/>
            <person name="Salzberg S."/>
            <person name="Smith H.O."/>
            <person name="Venter J.C."/>
            <person name="Fraser C.M."/>
        </authorList>
    </citation>
    <scope>NUCLEOTIDE SEQUENCE [LARGE SCALE GENOMIC DNA]</scope>
    <source>
        <strain evidence="3">ATCC 13939 / DSM 20539 / JCM 16871 / LMG 4051 / NBRC 15346 / NCIMB 9279 / R1 / VKM B-1422</strain>
    </source>
</reference>
<accession>Q9RTC5</accession>
<dbReference type="KEGG" id="dra:DR_1840"/>
<dbReference type="AlphaFoldDB" id="Q9RTC5"/>
<dbReference type="HOGENOM" id="CLU_193604_0_0_0"/>
<feature type="compositionally biased region" description="Acidic residues" evidence="1">
    <location>
        <begin position="57"/>
        <end position="67"/>
    </location>
</feature>
<organism evidence="2 3">
    <name type="scientific">Deinococcus radiodurans (strain ATCC 13939 / DSM 20539 / JCM 16871 / CCUG 27074 / LMG 4051 / NBRC 15346 / NCIMB 9279 / VKM B-1422 / R1)</name>
    <dbReference type="NCBI Taxonomy" id="243230"/>
    <lineage>
        <taxon>Bacteria</taxon>
        <taxon>Thermotogati</taxon>
        <taxon>Deinococcota</taxon>
        <taxon>Deinococci</taxon>
        <taxon>Deinococcales</taxon>
        <taxon>Deinococcaceae</taxon>
        <taxon>Deinococcus</taxon>
    </lineage>
</organism>
<protein>
    <submittedName>
        <fullName evidence="2">Uncharacterized protein</fullName>
    </submittedName>
</protein>